<dbReference type="InParanoid" id="A0A0D0A4X3"/>
<dbReference type="AlphaFoldDB" id="A0A0D0A4X3"/>
<organism evidence="1 2">
    <name type="scientific">Suillus luteus UH-Slu-Lm8-n1</name>
    <dbReference type="NCBI Taxonomy" id="930992"/>
    <lineage>
        <taxon>Eukaryota</taxon>
        <taxon>Fungi</taxon>
        <taxon>Dikarya</taxon>
        <taxon>Basidiomycota</taxon>
        <taxon>Agaricomycotina</taxon>
        <taxon>Agaricomycetes</taxon>
        <taxon>Agaricomycetidae</taxon>
        <taxon>Boletales</taxon>
        <taxon>Suillineae</taxon>
        <taxon>Suillaceae</taxon>
        <taxon>Suillus</taxon>
    </lineage>
</organism>
<reference evidence="1 2" key="1">
    <citation type="submission" date="2014-04" db="EMBL/GenBank/DDBJ databases">
        <authorList>
            <consortium name="DOE Joint Genome Institute"/>
            <person name="Kuo A."/>
            <person name="Ruytinx J."/>
            <person name="Rineau F."/>
            <person name="Colpaert J."/>
            <person name="Kohler A."/>
            <person name="Nagy L.G."/>
            <person name="Floudas D."/>
            <person name="Copeland A."/>
            <person name="Barry K.W."/>
            <person name="Cichocki N."/>
            <person name="Veneault-Fourrey C."/>
            <person name="LaButti K."/>
            <person name="Lindquist E.A."/>
            <person name="Lipzen A."/>
            <person name="Lundell T."/>
            <person name="Morin E."/>
            <person name="Murat C."/>
            <person name="Sun H."/>
            <person name="Tunlid A."/>
            <person name="Henrissat B."/>
            <person name="Grigoriev I.V."/>
            <person name="Hibbett D.S."/>
            <person name="Martin F."/>
            <person name="Nordberg H.P."/>
            <person name="Cantor M.N."/>
            <person name="Hua S.X."/>
        </authorList>
    </citation>
    <scope>NUCLEOTIDE SEQUENCE [LARGE SCALE GENOMIC DNA]</scope>
    <source>
        <strain evidence="1 2">UH-Slu-Lm8-n1</strain>
    </source>
</reference>
<sequence>MVTSNPSILVGLNNLKHMAFIVDFGIAKEYCNTSTRAHIPFHQGQCITGTPAFTSINSHFGVALGHCDDLKSLMYTLIYFLCGSLPWLTSDHKGLSNSSML</sequence>
<dbReference type="PANTHER" id="PTHR11909">
    <property type="entry name" value="CASEIN KINASE-RELATED"/>
    <property type="match status" value="1"/>
</dbReference>
<name>A0A0D0A4X3_9AGAM</name>
<dbReference type="SUPFAM" id="SSF56112">
    <property type="entry name" value="Protein kinase-like (PK-like)"/>
    <property type="match status" value="1"/>
</dbReference>
<dbReference type="OrthoDB" id="1932208at2759"/>
<dbReference type="STRING" id="930992.A0A0D0A4X3"/>
<dbReference type="InterPro" id="IPR050235">
    <property type="entry name" value="CK1_Ser-Thr_kinase"/>
</dbReference>
<gene>
    <name evidence="1" type="ORF">CY34DRAFT_78467</name>
</gene>
<keyword evidence="2" id="KW-1185">Reference proteome</keyword>
<protein>
    <submittedName>
        <fullName evidence="1">Uncharacterized protein</fullName>
    </submittedName>
</protein>
<dbReference type="Gene3D" id="1.10.510.10">
    <property type="entry name" value="Transferase(Phosphotransferase) domain 1"/>
    <property type="match status" value="1"/>
</dbReference>
<reference evidence="2" key="2">
    <citation type="submission" date="2015-01" db="EMBL/GenBank/DDBJ databases">
        <title>Evolutionary Origins and Diversification of the Mycorrhizal Mutualists.</title>
        <authorList>
            <consortium name="DOE Joint Genome Institute"/>
            <consortium name="Mycorrhizal Genomics Consortium"/>
            <person name="Kohler A."/>
            <person name="Kuo A."/>
            <person name="Nagy L.G."/>
            <person name="Floudas D."/>
            <person name="Copeland A."/>
            <person name="Barry K.W."/>
            <person name="Cichocki N."/>
            <person name="Veneault-Fourrey C."/>
            <person name="LaButti K."/>
            <person name="Lindquist E.A."/>
            <person name="Lipzen A."/>
            <person name="Lundell T."/>
            <person name="Morin E."/>
            <person name="Murat C."/>
            <person name="Riley R."/>
            <person name="Ohm R."/>
            <person name="Sun H."/>
            <person name="Tunlid A."/>
            <person name="Henrissat B."/>
            <person name="Grigoriev I.V."/>
            <person name="Hibbett D.S."/>
            <person name="Martin F."/>
        </authorList>
    </citation>
    <scope>NUCLEOTIDE SEQUENCE [LARGE SCALE GENOMIC DNA]</scope>
    <source>
        <strain evidence="2">UH-Slu-Lm8-n1</strain>
    </source>
</reference>
<accession>A0A0D0A4X3</accession>
<dbReference type="Proteomes" id="UP000054485">
    <property type="component" value="Unassembled WGS sequence"/>
</dbReference>
<dbReference type="HOGENOM" id="CLU_019279_2_6_1"/>
<proteinExistence type="predicted"/>
<dbReference type="InterPro" id="IPR011009">
    <property type="entry name" value="Kinase-like_dom_sf"/>
</dbReference>
<evidence type="ECO:0000313" key="1">
    <source>
        <dbReference type="EMBL" id="KIK45155.1"/>
    </source>
</evidence>
<dbReference type="EMBL" id="KN835177">
    <property type="protein sequence ID" value="KIK45155.1"/>
    <property type="molecule type" value="Genomic_DNA"/>
</dbReference>
<evidence type="ECO:0000313" key="2">
    <source>
        <dbReference type="Proteomes" id="UP000054485"/>
    </source>
</evidence>